<dbReference type="AlphaFoldDB" id="A0A3S3PRV2"/>
<dbReference type="PANTHER" id="PTHR31744:SF210">
    <property type="entry name" value="NAC DOMAIN-CONTAINING PROTEIN 86-LIKE"/>
    <property type="match status" value="1"/>
</dbReference>
<evidence type="ECO:0000256" key="2">
    <source>
        <dbReference type="ARBA" id="ARBA00023125"/>
    </source>
</evidence>
<dbReference type="PROSITE" id="PS51005">
    <property type="entry name" value="NAC"/>
    <property type="match status" value="1"/>
</dbReference>
<evidence type="ECO:0000313" key="8">
    <source>
        <dbReference type="Proteomes" id="UP000283530"/>
    </source>
</evidence>
<reference evidence="7 8" key="1">
    <citation type="journal article" date="2019" name="Nat. Plants">
        <title>Stout camphor tree genome fills gaps in understanding of flowering plant genome evolution.</title>
        <authorList>
            <person name="Chaw S.M."/>
            <person name="Liu Y.C."/>
            <person name="Wu Y.W."/>
            <person name="Wang H.Y."/>
            <person name="Lin C.I."/>
            <person name="Wu C.S."/>
            <person name="Ke H.M."/>
            <person name="Chang L.Y."/>
            <person name="Hsu C.Y."/>
            <person name="Yang H.T."/>
            <person name="Sudianto E."/>
            <person name="Hsu M.H."/>
            <person name="Wu K.P."/>
            <person name="Wang L.N."/>
            <person name="Leebens-Mack J.H."/>
            <person name="Tsai I.J."/>
        </authorList>
    </citation>
    <scope>NUCLEOTIDE SEQUENCE [LARGE SCALE GENOMIC DNA]</scope>
    <source>
        <strain evidence="8">cv. Chaw 1501</strain>
        <tissue evidence="7">Young leaves</tissue>
    </source>
</reference>
<gene>
    <name evidence="7" type="ORF">CKAN_00054400</name>
</gene>
<evidence type="ECO:0000256" key="3">
    <source>
        <dbReference type="ARBA" id="ARBA00023163"/>
    </source>
</evidence>
<protein>
    <submittedName>
        <fullName evidence="7">NAC domain-containing protein 83-like protein</fullName>
    </submittedName>
</protein>
<keyword evidence="1" id="KW-0805">Transcription regulation</keyword>
<dbReference type="GO" id="GO:0003677">
    <property type="term" value="F:DNA binding"/>
    <property type="evidence" value="ECO:0007669"/>
    <property type="project" value="UniProtKB-KW"/>
</dbReference>
<feature type="domain" description="NAC" evidence="6">
    <location>
        <begin position="7"/>
        <end position="135"/>
    </location>
</feature>
<dbReference type="InterPro" id="IPR036093">
    <property type="entry name" value="NAC_dom_sf"/>
</dbReference>
<keyword evidence="2" id="KW-0238">DNA-binding</keyword>
<dbReference type="OrthoDB" id="1625833at2759"/>
<dbReference type="PANTHER" id="PTHR31744">
    <property type="entry name" value="PROTEIN CUP-SHAPED COTYLEDON 2-RELATED"/>
    <property type="match status" value="1"/>
</dbReference>
<evidence type="ECO:0000256" key="5">
    <source>
        <dbReference type="SAM" id="MobiDB-lite"/>
    </source>
</evidence>
<dbReference type="Proteomes" id="UP000283530">
    <property type="component" value="Unassembled WGS sequence"/>
</dbReference>
<evidence type="ECO:0000256" key="4">
    <source>
        <dbReference type="ARBA" id="ARBA00023242"/>
    </source>
</evidence>
<sequence>MRPPAALTPSIDNHEDNLEMFDHLQSMMVGGPRPGNVITDVNPSTCSPWELSEEKLYFFDSRDATSVKGIRFTNVGYWQENGCTLTGPSNMAMITSLEFYTGQAPHGDRTGWMMLVYTIDRNSLGSSSLSRVFNRSDQSHSEEHPQAGSADYSDGDLDRALLMSLENEEINHNLQESSSKSQVLGRNERGLSAISGNDVQNVRGDNLAQDLNAYDFSRGDYFEENDLNDLGASFSCSENSSITSMSSDGIDQEEFLRILGTPAIPESYPEQYNSGLSLHDLETPAIPATNQRNSDCHHNVSIPQGLHHILIQPAPAGSIGTSRNGNPSTNVTVVSASVGSDHARAVPAAPVVEGRPVRRALNHGSAACEVNEVDQGPSTSRSAKVHGKRKAVSWRIAKIGKKYCCFFQF</sequence>
<evidence type="ECO:0000256" key="1">
    <source>
        <dbReference type="ARBA" id="ARBA00023015"/>
    </source>
</evidence>
<keyword evidence="3" id="KW-0804">Transcription</keyword>
<proteinExistence type="predicted"/>
<evidence type="ECO:0000259" key="6">
    <source>
        <dbReference type="PROSITE" id="PS51005"/>
    </source>
</evidence>
<dbReference type="GO" id="GO:0006355">
    <property type="term" value="P:regulation of DNA-templated transcription"/>
    <property type="evidence" value="ECO:0007669"/>
    <property type="project" value="InterPro"/>
</dbReference>
<keyword evidence="8" id="KW-1185">Reference proteome</keyword>
<dbReference type="Gene3D" id="2.170.150.80">
    <property type="entry name" value="NAC domain"/>
    <property type="match status" value="1"/>
</dbReference>
<accession>A0A3S3PRV2</accession>
<feature type="region of interest" description="Disordered" evidence="5">
    <location>
        <begin position="130"/>
        <end position="154"/>
    </location>
</feature>
<keyword evidence="4" id="KW-0539">Nucleus</keyword>
<dbReference type="EMBL" id="QPKB01000001">
    <property type="protein sequence ID" value="RWR72330.1"/>
    <property type="molecule type" value="Genomic_DNA"/>
</dbReference>
<dbReference type="SUPFAM" id="SSF101941">
    <property type="entry name" value="NAC domain"/>
    <property type="match status" value="1"/>
</dbReference>
<dbReference type="Pfam" id="PF02365">
    <property type="entry name" value="NAM"/>
    <property type="match status" value="1"/>
</dbReference>
<evidence type="ECO:0000313" key="7">
    <source>
        <dbReference type="EMBL" id="RWR72330.1"/>
    </source>
</evidence>
<dbReference type="InterPro" id="IPR003441">
    <property type="entry name" value="NAC-dom"/>
</dbReference>
<comment type="caution">
    <text evidence="7">The sequence shown here is derived from an EMBL/GenBank/DDBJ whole genome shotgun (WGS) entry which is preliminary data.</text>
</comment>
<organism evidence="7 8">
    <name type="scientific">Cinnamomum micranthum f. kanehirae</name>
    <dbReference type="NCBI Taxonomy" id="337451"/>
    <lineage>
        <taxon>Eukaryota</taxon>
        <taxon>Viridiplantae</taxon>
        <taxon>Streptophyta</taxon>
        <taxon>Embryophyta</taxon>
        <taxon>Tracheophyta</taxon>
        <taxon>Spermatophyta</taxon>
        <taxon>Magnoliopsida</taxon>
        <taxon>Magnoliidae</taxon>
        <taxon>Laurales</taxon>
        <taxon>Lauraceae</taxon>
        <taxon>Cinnamomum</taxon>
    </lineage>
</organism>
<name>A0A3S3PRV2_9MAGN</name>